<dbReference type="PANTHER" id="PTHR47183:SF2">
    <property type="entry name" value="GLUCOSE-1-PHOSPHATE CYTIDYLYLTRANSFERASE-RELATED"/>
    <property type="match status" value="1"/>
</dbReference>
<accession>A0A382YB56</accession>
<sequence>MDVIILCGGKGTRLSEETEAKPKPLVEIGGMPILWHIMKIYSHYGVNRFILALGYKGEQIKKYFYNYKITSADFSLKLDPEHDIEYL</sequence>
<dbReference type="InterPro" id="IPR013446">
    <property type="entry name" value="G1P_cyt_trans-like"/>
</dbReference>
<gene>
    <name evidence="2" type="ORF">METZ01_LOCUS432945</name>
</gene>
<dbReference type="Gene3D" id="3.90.550.10">
    <property type="entry name" value="Spore Coat Polysaccharide Biosynthesis Protein SpsA, Chain A"/>
    <property type="match status" value="1"/>
</dbReference>
<dbReference type="AlphaFoldDB" id="A0A382YB56"/>
<feature type="non-terminal residue" evidence="2">
    <location>
        <position position="87"/>
    </location>
</feature>
<dbReference type="InterPro" id="IPR025877">
    <property type="entry name" value="MobA-like_NTP_Trfase"/>
</dbReference>
<dbReference type="Pfam" id="PF12804">
    <property type="entry name" value="NTP_transf_3"/>
    <property type="match status" value="1"/>
</dbReference>
<dbReference type="GO" id="GO:0047343">
    <property type="term" value="F:glucose-1-phosphate cytidylyltransferase activity"/>
    <property type="evidence" value="ECO:0007669"/>
    <property type="project" value="InterPro"/>
</dbReference>
<name>A0A382YB56_9ZZZZ</name>
<dbReference type="EMBL" id="UINC01174122">
    <property type="protein sequence ID" value="SVD80091.1"/>
    <property type="molecule type" value="Genomic_DNA"/>
</dbReference>
<dbReference type="SUPFAM" id="SSF53448">
    <property type="entry name" value="Nucleotide-diphospho-sugar transferases"/>
    <property type="match status" value="1"/>
</dbReference>
<dbReference type="InterPro" id="IPR029044">
    <property type="entry name" value="Nucleotide-diphossugar_trans"/>
</dbReference>
<evidence type="ECO:0000313" key="2">
    <source>
        <dbReference type="EMBL" id="SVD80091.1"/>
    </source>
</evidence>
<feature type="domain" description="MobA-like NTP transferase" evidence="1">
    <location>
        <begin position="3"/>
        <end position="66"/>
    </location>
</feature>
<dbReference type="PANTHER" id="PTHR47183">
    <property type="entry name" value="GLUCOSE-1-PHOSPHATE CYTIDYLYLTRANSFERASE-RELATED"/>
    <property type="match status" value="1"/>
</dbReference>
<reference evidence="2" key="1">
    <citation type="submission" date="2018-05" db="EMBL/GenBank/DDBJ databases">
        <authorList>
            <person name="Lanie J.A."/>
            <person name="Ng W.-L."/>
            <person name="Kazmierczak K.M."/>
            <person name="Andrzejewski T.M."/>
            <person name="Davidsen T.M."/>
            <person name="Wayne K.J."/>
            <person name="Tettelin H."/>
            <person name="Glass J.I."/>
            <person name="Rusch D."/>
            <person name="Podicherti R."/>
            <person name="Tsui H.-C.T."/>
            <person name="Winkler M.E."/>
        </authorList>
    </citation>
    <scope>NUCLEOTIDE SEQUENCE</scope>
</reference>
<evidence type="ECO:0000259" key="1">
    <source>
        <dbReference type="Pfam" id="PF12804"/>
    </source>
</evidence>
<proteinExistence type="predicted"/>
<protein>
    <recommendedName>
        <fullName evidence="1">MobA-like NTP transferase domain-containing protein</fullName>
    </recommendedName>
</protein>
<organism evidence="2">
    <name type="scientific">marine metagenome</name>
    <dbReference type="NCBI Taxonomy" id="408172"/>
    <lineage>
        <taxon>unclassified sequences</taxon>
        <taxon>metagenomes</taxon>
        <taxon>ecological metagenomes</taxon>
    </lineage>
</organism>